<evidence type="ECO:0000256" key="3">
    <source>
        <dbReference type="ARBA" id="ARBA00022842"/>
    </source>
</evidence>
<reference evidence="6 7" key="1">
    <citation type="submission" date="2019-01" db="EMBL/GenBank/DDBJ databases">
        <title>Draft genomes of a novel of Aminipila strains.</title>
        <authorList>
            <person name="Ma S."/>
        </authorList>
    </citation>
    <scope>NUCLEOTIDE SEQUENCE [LARGE SCALE GENOMIC DNA]</scope>
    <source>
        <strain evidence="7">JN-39</strain>
    </source>
</reference>
<protein>
    <submittedName>
        <fullName evidence="6">NUDIX hydrolase</fullName>
    </submittedName>
</protein>
<evidence type="ECO:0000259" key="5">
    <source>
        <dbReference type="PROSITE" id="PS51462"/>
    </source>
</evidence>
<dbReference type="RefSeq" id="WP_128746321.1">
    <property type="nucleotide sequence ID" value="NZ_CP035281.1"/>
</dbReference>
<keyword evidence="3" id="KW-0460">Magnesium</keyword>
<keyword evidence="7" id="KW-1185">Reference proteome</keyword>
<dbReference type="PANTHER" id="PTHR43046:SF12">
    <property type="entry name" value="GDP-MANNOSE MANNOSYL HYDROLASE"/>
    <property type="match status" value="1"/>
</dbReference>
<dbReference type="Pfam" id="PF00293">
    <property type="entry name" value="NUDIX"/>
    <property type="match status" value="1"/>
</dbReference>
<dbReference type="InterPro" id="IPR015797">
    <property type="entry name" value="NUDIX_hydrolase-like_dom_sf"/>
</dbReference>
<dbReference type="InterPro" id="IPR000086">
    <property type="entry name" value="NUDIX_hydrolase_dom"/>
</dbReference>
<proteinExistence type="inferred from homology"/>
<evidence type="ECO:0000256" key="2">
    <source>
        <dbReference type="ARBA" id="ARBA00022801"/>
    </source>
</evidence>
<dbReference type="Proteomes" id="UP000287601">
    <property type="component" value="Chromosome"/>
</dbReference>
<name>A0A410PX60_9FIRM</name>
<dbReference type="PRINTS" id="PR00502">
    <property type="entry name" value="NUDIXFAMILY"/>
</dbReference>
<dbReference type="InterPro" id="IPR020084">
    <property type="entry name" value="NUDIX_hydrolase_CS"/>
</dbReference>
<feature type="domain" description="Nudix hydrolase" evidence="5">
    <location>
        <begin position="1"/>
        <end position="142"/>
    </location>
</feature>
<gene>
    <name evidence="6" type="ORF">EQM06_10105</name>
</gene>
<dbReference type="PROSITE" id="PS51462">
    <property type="entry name" value="NUDIX"/>
    <property type="match status" value="1"/>
</dbReference>
<organism evidence="6 7">
    <name type="scientific">Aminipila luticellarii</name>
    <dbReference type="NCBI Taxonomy" id="2507160"/>
    <lineage>
        <taxon>Bacteria</taxon>
        <taxon>Bacillati</taxon>
        <taxon>Bacillota</taxon>
        <taxon>Clostridia</taxon>
        <taxon>Peptostreptococcales</taxon>
        <taxon>Anaerovoracaceae</taxon>
        <taxon>Aminipila</taxon>
    </lineage>
</organism>
<evidence type="ECO:0000313" key="7">
    <source>
        <dbReference type="Proteomes" id="UP000287601"/>
    </source>
</evidence>
<evidence type="ECO:0000256" key="4">
    <source>
        <dbReference type="RuleBase" id="RU003476"/>
    </source>
</evidence>
<dbReference type="PROSITE" id="PS00893">
    <property type="entry name" value="NUDIX_BOX"/>
    <property type="match status" value="1"/>
</dbReference>
<dbReference type="PANTHER" id="PTHR43046">
    <property type="entry name" value="GDP-MANNOSE MANNOSYL HYDROLASE"/>
    <property type="match status" value="1"/>
</dbReference>
<dbReference type="AlphaFoldDB" id="A0A410PX60"/>
<comment type="similarity">
    <text evidence="4">Belongs to the Nudix hydrolase family.</text>
</comment>
<evidence type="ECO:0000313" key="6">
    <source>
        <dbReference type="EMBL" id="QAT43542.1"/>
    </source>
</evidence>
<dbReference type="KEGG" id="amij:EQM06_10105"/>
<keyword evidence="2 4" id="KW-0378">Hydrolase</keyword>
<sequence length="171" mass="20376">MWTGGVRVIIFDEDKRILMVRQHHENKDIWMLPGGAIEDYEDARQAAAREVKEETGLDVTIEKMVWHVEEVSENRGQRFVNFFLAKRCGGNLELGYDPELFGQEQVMKEVRFISREELKNLENVYPDYLREEIWDFTDYFFGLEKFEGHLESEVLSVLKKRDKTYDSFKLR</sequence>
<accession>A0A410PX60</accession>
<dbReference type="OrthoDB" id="9789229at2"/>
<comment type="cofactor">
    <cofactor evidence="1">
        <name>Mg(2+)</name>
        <dbReference type="ChEBI" id="CHEBI:18420"/>
    </cofactor>
</comment>
<dbReference type="GO" id="GO:0016787">
    <property type="term" value="F:hydrolase activity"/>
    <property type="evidence" value="ECO:0007669"/>
    <property type="project" value="UniProtKB-KW"/>
</dbReference>
<evidence type="ECO:0000256" key="1">
    <source>
        <dbReference type="ARBA" id="ARBA00001946"/>
    </source>
</evidence>
<dbReference type="EMBL" id="CP035281">
    <property type="protein sequence ID" value="QAT43542.1"/>
    <property type="molecule type" value="Genomic_DNA"/>
</dbReference>
<dbReference type="SUPFAM" id="SSF55811">
    <property type="entry name" value="Nudix"/>
    <property type="match status" value="1"/>
</dbReference>
<dbReference type="Gene3D" id="3.90.79.10">
    <property type="entry name" value="Nucleoside Triphosphate Pyrophosphohydrolase"/>
    <property type="match status" value="1"/>
</dbReference>
<dbReference type="InterPro" id="IPR020476">
    <property type="entry name" value="Nudix_hydrolase"/>
</dbReference>